<dbReference type="Proteomes" id="UP000199532">
    <property type="component" value="Unassembled WGS sequence"/>
</dbReference>
<dbReference type="STRING" id="408657.SAMN04487995_2475"/>
<sequence>MNRFSSLYLFIIFLIVAGGCHSAKKSLKRGDFDDSVFRAADKLRNNPTHGSSLDILRQAFPSAVAQHLDDIQKNESGPDLPKWEQLLASYQKLNQLYEAVKTCPVCMKTVEARSYYEEERNSKQKAVESHYSEGIKMIAAGDRSNARVAYEHFERVSALSPNYNDIERRLETSYNLASFKVVVEQVLVTSKVYQLSNAYFQDRIYEFLQTNQRLNKFVRFYTPAEATKSKVKPDHIITLQFDDFIVGQTLLEKNTETVVSKDSVKIGEKTVNRRKVEFYDKVTAKLTKNRKTIHSSGLLDMRIVDFKTNQQVNQEKFGGEYNWVCEWANFNGDERALTPAQLRMCKSQELLPPDPQQLFIEFSKPIFDRLTERLKNYYAKY</sequence>
<reference evidence="1 2" key="1">
    <citation type="submission" date="2016-10" db="EMBL/GenBank/DDBJ databases">
        <authorList>
            <person name="de Groot N.N."/>
        </authorList>
    </citation>
    <scope>NUCLEOTIDE SEQUENCE [LARGE SCALE GENOMIC DNA]</scope>
    <source>
        <strain evidence="1 2">DSM 19938</strain>
    </source>
</reference>
<dbReference type="EMBL" id="FNXY01000003">
    <property type="protein sequence ID" value="SEI84808.1"/>
    <property type="molecule type" value="Genomic_DNA"/>
</dbReference>
<dbReference type="PROSITE" id="PS51257">
    <property type="entry name" value="PROKAR_LIPOPROTEIN"/>
    <property type="match status" value="1"/>
</dbReference>
<gene>
    <name evidence="1" type="ORF">SAMN04487995_2475</name>
</gene>
<accession>A0A1H6TXJ8</accession>
<evidence type="ECO:0008006" key="3">
    <source>
        <dbReference type="Google" id="ProtNLM"/>
    </source>
</evidence>
<dbReference type="AlphaFoldDB" id="A0A1H6TXJ8"/>
<organism evidence="1 2">
    <name type="scientific">Dyadobacter koreensis</name>
    <dbReference type="NCBI Taxonomy" id="408657"/>
    <lineage>
        <taxon>Bacteria</taxon>
        <taxon>Pseudomonadati</taxon>
        <taxon>Bacteroidota</taxon>
        <taxon>Cytophagia</taxon>
        <taxon>Cytophagales</taxon>
        <taxon>Spirosomataceae</taxon>
        <taxon>Dyadobacter</taxon>
    </lineage>
</organism>
<proteinExistence type="predicted"/>
<keyword evidence="2" id="KW-1185">Reference proteome</keyword>
<name>A0A1H6TXJ8_9BACT</name>
<evidence type="ECO:0000313" key="2">
    <source>
        <dbReference type="Proteomes" id="UP000199532"/>
    </source>
</evidence>
<evidence type="ECO:0000313" key="1">
    <source>
        <dbReference type="EMBL" id="SEI84808.1"/>
    </source>
</evidence>
<dbReference type="RefSeq" id="WP_090335436.1">
    <property type="nucleotide sequence ID" value="NZ_FNXY01000003.1"/>
</dbReference>
<protein>
    <recommendedName>
        <fullName evidence="3">Lipoprotein</fullName>
    </recommendedName>
</protein>
<dbReference type="OrthoDB" id="1489643at2"/>